<keyword evidence="1" id="KW-0175">Coiled coil</keyword>
<evidence type="ECO:0000313" key="3">
    <source>
        <dbReference type="Proteomes" id="UP000224203"/>
    </source>
</evidence>
<organism evidence="2 3">
    <name type="scientific">Bacillus cereus</name>
    <dbReference type="NCBI Taxonomy" id="1396"/>
    <lineage>
        <taxon>Bacteria</taxon>
        <taxon>Bacillati</taxon>
        <taxon>Bacillota</taxon>
        <taxon>Bacilli</taxon>
        <taxon>Bacillales</taxon>
        <taxon>Bacillaceae</taxon>
        <taxon>Bacillus</taxon>
        <taxon>Bacillus cereus group</taxon>
    </lineage>
</organism>
<dbReference type="EMBL" id="NULI01000033">
    <property type="protein sequence ID" value="PGS81659.1"/>
    <property type="molecule type" value="Genomic_DNA"/>
</dbReference>
<comment type="caution">
    <text evidence="2">The sequence shown here is derived from an EMBL/GenBank/DDBJ whole genome shotgun (WGS) entry which is preliminary data.</text>
</comment>
<accession>A0A9X7CRF3</accession>
<name>A0A9X7CRF3_BACCE</name>
<sequence length="59" mass="7002">MFFTKNKEIEHLRAEIDYLEKSLLNCENSRLAWVRHAENLELENITLKNEVARLKMKGA</sequence>
<reference evidence="2 3" key="1">
    <citation type="submission" date="2017-09" db="EMBL/GenBank/DDBJ databases">
        <title>Large-scale bioinformatics analysis of Bacillus genomes uncovers conserved roles of natural products in bacterial physiology.</title>
        <authorList>
            <consortium name="Agbiome Team Llc"/>
            <person name="Bleich R.M."/>
            <person name="Grubbs K.J."/>
            <person name="Santa Maria K.C."/>
            <person name="Allen S.E."/>
            <person name="Farag S."/>
            <person name="Shank E.A."/>
            <person name="Bowers A."/>
        </authorList>
    </citation>
    <scope>NUCLEOTIDE SEQUENCE [LARGE SCALE GENOMIC DNA]</scope>
    <source>
        <strain evidence="2 3">AFS041711</strain>
    </source>
</reference>
<dbReference type="AlphaFoldDB" id="A0A9X7CRF3"/>
<feature type="coiled-coil region" evidence="1">
    <location>
        <begin position="9"/>
        <end position="57"/>
    </location>
</feature>
<gene>
    <name evidence="2" type="ORF">COC69_05885</name>
</gene>
<evidence type="ECO:0000313" key="2">
    <source>
        <dbReference type="EMBL" id="PGS81659.1"/>
    </source>
</evidence>
<dbReference type="Proteomes" id="UP000224203">
    <property type="component" value="Unassembled WGS sequence"/>
</dbReference>
<proteinExistence type="predicted"/>
<dbReference type="RefSeq" id="WP_098782385.1">
    <property type="nucleotide sequence ID" value="NZ_NULI01000033.1"/>
</dbReference>
<protein>
    <submittedName>
        <fullName evidence="2">Uncharacterized protein</fullName>
    </submittedName>
</protein>
<evidence type="ECO:0000256" key="1">
    <source>
        <dbReference type="SAM" id="Coils"/>
    </source>
</evidence>